<evidence type="ECO:0000256" key="13">
    <source>
        <dbReference type="SAM" id="MobiDB-lite"/>
    </source>
</evidence>
<evidence type="ECO:0000256" key="8">
    <source>
        <dbReference type="ARBA" id="ARBA00022989"/>
    </source>
</evidence>
<evidence type="ECO:0000256" key="14">
    <source>
        <dbReference type="SAM" id="Phobius"/>
    </source>
</evidence>
<evidence type="ECO:0000256" key="7">
    <source>
        <dbReference type="ARBA" id="ARBA00022958"/>
    </source>
</evidence>
<dbReference type="PANTHER" id="PTHR11003">
    <property type="entry name" value="POTASSIUM CHANNEL, SUBFAMILY K"/>
    <property type="match status" value="1"/>
</dbReference>
<dbReference type="PRINTS" id="PR01333">
    <property type="entry name" value="2POREKCHANEL"/>
</dbReference>
<feature type="compositionally biased region" description="Gly residues" evidence="13">
    <location>
        <begin position="336"/>
        <end position="359"/>
    </location>
</feature>
<dbReference type="GO" id="GO:0030322">
    <property type="term" value="P:stabilization of membrane potential"/>
    <property type="evidence" value="ECO:0007669"/>
    <property type="project" value="TreeGrafter"/>
</dbReference>
<keyword evidence="8 14" id="KW-1133">Transmembrane helix</keyword>
<evidence type="ECO:0000256" key="11">
    <source>
        <dbReference type="ARBA" id="ARBA00023303"/>
    </source>
</evidence>
<evidence type="ECO:0000256" key="2">
    <source>
        <dbReference type="ARBA" id="ARBA00006666"/>
    </source>
</evidence>
<evidence type="ECO:0000256" key="1">
    <source>
        <dbReference type="ARBA" id="ARBA00004141"/>
    </source>
</evidence>
<keyword evidence="11 12" id="KW-0407">Ion channel</keyword>
<dbReference type="Gene3D" id="1.10.287.70">
    <property type="match status" value="1"/>
</dbReference>
<keyword evidence="6" id="KW-0631">Potassium channel</keyword>
<dbReference type="OrthoDB" id="297496at2759"/>
<evidence type="ECO:0000256" key="10">
    <source>
        <dbReference type="ARBA" id="ARBA00023136"/>
    </source>
</evidence>
<evidence type="ECO:0000256" key="5">
    <source>
        <dbReference type="ARBA" id="ARBA00022692"/>
    </source>
</evidence>
<feature type="transmembrane region" description="Helical" evidence="14">
    <location>
        <begin position="81"/>
        <end position="101"/>
    </location>
</feature>
<evidence type="ECO:0000256" key="6">
    <source>
        <dbReference type="ARBA" id="ARBA00022826"/>
    </source>
</evidence>
<keyword evidence="4" id="KW-0633">Potassium transport</keyword>
<evidence type="ECO:0000256" key="12">
    <source>
        <dbReference type="RuleBase" id="RU003857"/>
    </source>
</evidence>
<dbReference type="GO" id="GO:0015271">
    <property type="term" value="F:outward rectifier potassium channel activity"/>
    <property type="evidence" value="ECO:0007669"/>
    <property type="project" value="TreeGrafter"/>
</dbReference>
<dbReference type="GO" id="GO:0022841">
    <property type="term" value="F:potassium ion leak channel activity"/>
    <property type="evidence" value="ECO:0007669"/>
    <property type="project" value="TreeGrafter"/>
</dbReference>
<evidence type="ECO:0000259" key="15">
    <source>
        <dbReference type="Pfam" id="PF07885"/>
    </source>
</evidence>
<comment type="subcellular location">
    <subcellularLocation>
        <location evidence="1">Membrane</location>
        <topology evidence="1">Multi-pass membrane protein</topology>
    </subcellularLocation>
</comment>
<dbReference type="STRING" id="188477.A0A3S0ZVP5"/>
<keyword evidence="10 14" id="KW-0472">Membrane</keyword>
<dbReference type="AlphaFoldDB" id="A0A3S0ZVP5"/>
<dbReference type="FunFam" id="1.10.287.70:FF:000090">
    <property type="entry name" value="two pore potassium channel protein sup-9"/>
    <property type="match status" value="1"/>
</dbReference>
<comment type="caution">
    <text evidence="16">The sequence shown here is derived from an EMBL/GenBank/DDBJ whole genome shotgun (WGS) entry which is preliminary data.</text>
</comment>
<feature type="domain" description="Potassium channel" evidence="15">
    <location>
        <begin position="79"/>
        <end position="135"/>
    </location>
</feature>
<feature type="transmembrane region" description="Helical" evidence="14">
    <location>
        <begin position="192"/>
        <end position="211"/>
    </location>
</feature>
<evidence type="ECO:0000256" key="9">
    <source>
        <dbReference type="ARBA" id="ARBA00023065"/>
    </source>
</evidence>
<keyword evidence="7" id="KW-0630">Potassium</keyword>
<gene>
    <name evidence="16" type="ORF">EGW08_004368</name>
</gene>
<evidence type="ECO:0000313" key="17">
    <source>
        <dbReference type="Proteomes" id="UP000271974"/>
    </source>
</evidence>
<reference evidence="16 17" key="1">
    <citation type="submission" date="2019-01" db="EMBL/GenBank/DDBJ databases">
        <title>A draft genome assembly of the solar-powered sea slug Elysia chlorotica.</title>
        <authorList>
            <person name="Cai H."/>
            <person name="Li Q."/>
            <person name="Fang X."/>
            <person name="Li J."/>
            <person name="Curtis N.E."/>
            <person name="Altenburger A."/>
            <person name="Shibata T."/>
            <person name="Feng M."/>
            <person name="Maeda T."/>
            <person name="Schwartz J.A."/>
            <person name="Shigenobu S."/>
            <person name="Lundholm N."/>
            <person name="Nishiyama T."/>
            <person name="Yang H."/>
            <person name="Hasebe M."/>
            <person name="Li S."/>
            <person name="Pierce S.K."/>
            <person name="Wang J."/>
        </authorList>
    </citation>
    <scope>NUCLEOTIDE SEQUENCE [LARGE SCALE GENOMIC DNA]</scope>
    <source>
        <strain evidence="16">EC2010</strain>
        <tissue evidence="16">Whole organism of an adult</tissue>
    </source>
</reference>
<feature type="transmembrane region" description="Helical" evidence="14">
    <location>
        <begin position="223"/>
        <end position="250"/>
    </location>
</feature>
<dbReference type="Proteomes" id="UP000271974">
    <property type="component" value="Unassembled WGS sequence"/>
</dbReference>
<comment type="similarity">
    <text evidence="2 12">Belongs to the two pore domain potassium channel (TC 1.A.1.8) family.</text>
</comment>
<dbReference type="Pfam" id="PF07885">
    <property type="entry name" value="Ion_trans_2"/>
    <property type="match status" value="2"/>
</dbReference>
<dbReference type="InterPro" id="IPR013099">
    <property type="entry name" value="K_chnl_dom"/>
</dbReference>
<feature type="region of interest" description="Disordered" evidence="13">
    <location>
        <begin position="331"/>
        <end position="369"/>
    </location>
</feature>
<proteinExistence type="inferred from homology"/>
<name>A0A3S0ZVP5_ELYCH</name>
<evidence type="ECO:0000313" key="16">
    <source>
        <dbReference type="EMBL" id="RUS87890.1"/>
    </source>
</evidence>
<dbReference type="InterPro" id="IPR003280">
    <property type="entry name" value="2pore_dom_K_chnl"/>
</dbReference>
<dbReference type="InterPro" id="IPR003092">
    <property type="entry name" value="2pore_dom_K_chnl_TASK"/>
</dbReference>
<dbReference type="PANTHER" id="PTHR11003:SF291">
    <property type="entry name" value="IP11374P"/>
    <property type="match status" value="1"/>
</dbReference>
<feature type="transmembrane region" description="Helical" evidence="14">
    <location>
        <begin position="107"/>
        <end position="128"/>
    </location>
</feature>
<dbReference type="SUPFAM" id="SSF81324">
    <property type="entry name" value="Voltage-gated potassium channels"/>
    <property type="match status" value="2"/>
</dbReference>
<keyword evidence="3 12" id="KW-0813">Transport</keyword>
<feature type="transmembrane region" description="Helical" evidence="14">
    <location>
        <begin position="12"/>
        <end position="32"/>
    </location>
</feature>
<evidence type="ECO:0000256" key="3">
    <source>
        <dbReference type="ARBA" id="ARBA00022448"/>
    </source>
</evidence>
<keyword evidence="17" id="KW-1185">Reference proteome</keyword>
<evidence type="ECO:0000256" key="4">
    <source>
        <dbReference type="ARBA" id="ARBA00022538"/>
    </source>
</evidence>
<dbReference type="EMBL" id="RQTK01000098">
    <property type="protein sequence ID" value="RUS87890.1"/>
    <property type="molecule type" value="Genomic_DNA"/>
</dbReference>
<feature type="transmembrane region" description="Helical" evidence="14">
    <location>
        <begin position="161"/>
        <end position="180"/>
    </location>
</feature>
<keyword evidence="9 12" id="KW-0406">Ion transport</keyword>
<dbReference type="GO" id="GO:0005886">
    <property type="term" value="C:plasma membrane"/>
    <property type="evidence" value="ECO:0007669"/>
    <property type="project" value="TreeGrafter"/>
</dbReference>
<protein>
    <recommendedName>
        <fullName evidence="15">Potassium channel domain-containing protein</fullName>
    </recommendedName>
</protein>
<sequence length="389" mass="43115">MLTMKKQNIRTLSLIVCTFTYLLVGAAVFDALESEFEKSKKSDLLKEEMEFRRNYNMSDKDFETLRENIIRSVPYKAGTQWKFAGAFYFALTVITTIGYGHSTPQTIGGKIFCMFYALSGIPLCIVMFQSVGERLNTFVVFLVKHVRKCFRRSSTEVSQTHLIFITLNLSSVVLTAGAAIFSYWEGWDYIDAFYYCFITLTTIGFGDYVALQKNDMLTKKHEYVTFCLIFILFGLAVLSAAMNLLILRFLTMNTVDEKREEMEAAAAARGAVRLDGDVITANGSVVSGAQETPEYNDLISVCSCSCYNLRSRRKLPRYSVTQAPGKITHLLPMTQTGGGGARVSTGGGGSGASGEGGGTKNREDSHSITDDSVSYLANLQYLSKKRASI</sequence>
<dbReference type="PRINTS" id="PR01095">
    <property type="entry name" value="TASKCHANNEL"/>
</dbReference>
<accession>A0A3S0ZVP5</accession>
<feature type="compositionally biased region" description="Basic and acidic residues" evidence="13">
    <location>
        <begin position="360"/>
        <end position="369"/>
    </location>
</feature>
<keyword evidence="5 12" id="KW-0812">Transmembrane</keyword>
<feature type="domain" description="Potassium channel" evidence="15">
    <location>
        <begin position="171"/>
        <end position="246"/>
    </location>
</feature>
<organism evidence="16 17">
    <name type="scientific">Elysia chlorotica</name>
    <name type="common">Eastern emerald elysia</name>
    <name type="synonym">Sea slug</name>
    <dbReference type="NCBI Taxonomy" id="188477"/>
    <lineage>
        <taxon>Eukaryota</taxon>
        <taxon>Metazoa</taxon>
        <taxon>Spiralia</taxon>
        <taxon>Lophotrochozoa</taxon>
        <taxon>Mollusca</taxon>
        <taxon>Gastropoda</taxon>
        <taxon>Heterobranchia</taxon>
        <taxon>Euthyneura</taxon>
        <taxon>Panpulmonata</taxon>
        <taxon>Sacoglossa</taxon>
        <taxon>Placobranchoidea</taxon>
        <taxon>Plakobranchidae</taxon>
        <taxon>Elysia</taxon>
    </lineage>
</organism>